<dbReference type="InterPro" id="IPR050767">
    <property type="entry name" value="Sel1_AlgK"/>
</dbReference>
<comment type="caution">
    <text evidence="3">The sequence shown here is derived from an EMBL/GenBank/DDBJ whole genome shotgun (WGS) entry which is preliminary data.</text>
</comment>
<dbReference type="InterPro" id="IPR011990">
    <property type="entry name" value="TPR-like_helical_dom_sf"/>
</dbReference>
<dbReference type="AlphaFoldDB" id="A0A9P6QWP6"/>
<reference evidence="3" key="1">
    <citation type="journal article" date="2020" name="Fungal Divers.">
        <title>Resolving the Mortierellaceae phylogeny through synthesis of multi-gene phylogenetics and phylogenomics.</title>
        <authorList>
            <person name="Vandepol N."/>
            <person name="Liber J."/>
            <person name="Desiro A."/>
            <person name="Na H."/>
            <person name="Kennedy M."/>
            <person name="Barry K."/>
            <person name="Grigoriev I.V."/>
            <person name="Miller A.N."/>
            <person name="O'Donnell K."/>
            <person name="Stajich J.E."/>
            <person name="Bonito G."/>
        </authorList>
    </citation>
    <scope>NUCLEOTIDE SEQUENCE</scope>
    <source>
        <strain evidence="3">NVP60</strain>
    </source>
</reference>
<feature type="region of interest" description="Disordered" evidence="2">
    <location>
        <begin position="12"/>
        <end position="65"/>
    </location>
</feature>
<feature type="compositionally biased region" description="Polar residues" evidence="2">
    <location>
        <begin position="100"/>
        <end position="112"/>
    </location>
</feature>
<keyword evidence="4" id="KW-1185">Reference proteome</keyword>
<dbReference type="SMART" id="SM00671">
    <property type="entry name" value="SEL1"/>
    <property type="match status" value="4"/>
</dbReference>
<dbReference type="PANTHER" id="PTHR11102:SF160">
    <property type="entry name" value="ERAD-ASSOCIATED E3 UBIQUITIN-PROTEIN LIGASE COMPONENT HRD3"/>
    <property type="match status" value="1"/>
</dbReference>
<organism evidence="3 4">
    <name type="scientific">Linnemannia gamsii</name>
    <dbReference type="NCBI Taxonomy" id="64522"/>
    <lineage>
        <taxon>Eukaryota</taxon>
        <taxon>Fungi</taxon>
        <taxon>Fungi incertae sedis</taxon>
        <taxon>Mucoromycota</taxon>
        <taxon>Mortierellomycotina</taxon>
        <taxon>Mortierellomycetes</taxon>
        <taxon>Mortierellales</taxon>
        <taxon>Mortierellaceae</taxon>
        <taxon>Linnemannia</taxon>
    </lineage>
</organism>
<dbReference type="EMBL" id="JAAAIN010001616">
    <property type="protein sequence ID" value="KAG0301538.1"/>
    <property type="molecule type" value="Genomic_DNA"/>
</dbReference>
<dbReference type="Gene3D" id="1.25.40.10">
    <property type="entry name" value="Tetratricopeptide repeat domain"/>
    <property type="match status" value="1"/>
</dbReference>
<evidence type="ECO:0000256" key="1">
    <source>
        <dbReference type="ARBA" id="ARBA00038101"/>
    </source>
</evidence>
<name>A0A9P6QWP6_9FUNG</name>
<proteinExistence type="inferred from homology"/>
<feature type="region of interest" description="Disordered" evidence="2">
    <location>
        <begin position="82"/>
        <end position="125"/>
    </location>
</feature>
<dbReference type="InterPro" id="IPR006597">
    <property type="entry name" value="Sel1-like"/>
</dbReference>
<dbReference type="Pfam" id="PF08238">
    <property type="entry name" value="Sel1"/>
    <property type="match status" value="4"/>
</dbReference>
<gene>
    <name evidence="3" type="ORF">BGZ97_002744</name>
</gene>
<evidence type="ECO:0000313" key="4">
    <source>
        <dbReference type="Proteomes" id="UP000823405"/>
    </source>
</evidence>
<feature type="compositionally biased region" description="Low complexity" evidence="2">
    <location>
        <begin position="53"/>
        <end position="64"/>
    </location>
</feature>
<dbReference type="Proteomes" id="UP000823405">
    <property type="component" value="Unassembled WGS sequence"/>
</dbReference>
<dbReference type="PANTHER" id="PTHR11102">
    <property type="entry name" value="SEL-1-LIKE PROTEIN"/>
    <property type="match status" value="1"/>
</dbReference>
<dbReference type="OrthoDB" id="2384430at2759"/>
<protein>
    <recommendedName>
        <fullName evidence="5">HCP-like protein</fullName>
    </recommendedName>
</protein>
<evidence type="ECO:0008006" key="5">
    <source>
        <dbReference type="Google" id="ProtNLM"/>
    </source>
</evidence>
<evidence type="ECO:0000256" key="2">
    <source>
        <dbReference type="SAM" id="MobiDB-lite"/>
    </source>
</evidence>
<comment type="similarity">
    <text evidence="1">Belongs to the sel-1 family.</text>
</comment>
<dbReference type="SUPFAM" id="SSF81901">
    <property type="entry name" value="HCP-like"/>
    <property type="match status" value="1"/>
</dbReference>
<accession>A0A9P6QWP6</accession>
<evidence type="ECO:0000313" key="3">
    <source>
        <dbReference type="EMBL" id="KAG0301538.1"/>
    </source>
</evidence>
<sequence length="308" mass="34089">MPNIVLDVVVGGPSVNKEGSSLQNGVLRRPEPMLQQGDDKKDRNNTEFQDIVPTSPSSPSRRNPVYGLEETAMDNYSHIDKPLAFPSARGPQAALDDQKTAVSNPAISSQQDNDAKRSTPGPQSITTKHIKEMDLVETSISGYCGNKEAQVAIGDMYRDAEGVPLDYQRAMDWYLQAAERGDPVAQTRIGMLYYYGRPAPKDYAKSMEWCLKAAEEGHANAQTHIGDLYNRGEGVIQSYAQAMEWYLKAAHQGHMIALGRVGELYEYGRGLPQSYAKAVEWYQKATEQGHGGARNRLEELKKMGVVVH</sequence>